<accession>A0ABN0YX69</accession>
<dbReference type="SUPFAM" id="SSF52540">
    <property type="entry name" value="P-loop containing nucleoside triphosphate hydrolases"/>
    <property type="match status" value="1"/>
</dbReference>
<evidence type="ECO:0000313" key="2">
    <source>
        <dbReference type="Proteomes" id="UP001500879"/>
    </source>
</evidence>
<comment type="caution">
    <text evidence="1">The sequence shown here is derived from an EMBL/GenBank/DDBJ whole genome shotgun (WGS) entry which is preliminary data.</text>
</comment>
<evidence type="ECO:0000313" key="1">
    <source>
        <dbReference type="EMBL" id="GAA0417273.1"/>
    </source>
</evidence>
<proteinExistence type="predicted"/>
<dbReference type="Proteomes" id="UP001500879">
    <property type="component" value="Unassembled WGS sequence"/>
</dbReference>
<keyword evidence="2" id="KW-1185">Reference proteome</keyword>
<evidence type="ECO:0008006" key="3">
    <source>
        <dbReference type="Google" id="ProtNLM"/>
    </source>
</evidence>
<organism evidence="1 2">
    <name type="scientific">Streptomyces luteireticuli</name>
    <dbReference type="NCBI Taxonomy" id="173858"/>
    <lineage>
        <taxon>Bacteria</taxon>
        <taxon>Bacillati</taxon>
        <taxon>Actinomycetota</taxon>
        <taxon>Actinomycetes</taxon>
        <taxon>Kitasatosporales</taxon>
        <taxon>Streptomycetaceae</taxon>
        <taxon>Streptomyces</taxon>
    </lineage>
</organism>
<dbReference type="EMBL" id="BAAABX010000048">
    <property type="protein sequence ID" value="GAA0417273.1"/>
    <property type="molecule type" value="Genomic_DNA"/>
</dbReference>
<name>A0ABN0YX69_9ACTN</name>
<dbReference type="Gene3D" id="3.40.50.300">
    <property type="entry name" value="P-loop containing nucleotide triphosphate hydrolases"/>
    <property type="match status" value="1"/>
</dbReference>
<reference evidence="1 2" key="1">
    <citation type="journal article" date="2019" name="Int. J. Syst. Evol. Microbiol.">
        <title>The Global Catalogue of Microorganisms (GCM) 10K type strain sequencing project: providing services to taxonomists for standard genome sequencing and annotation.</title>
        <authorList>
            <consortium name="The Broad Institute Genomics Platform"/>
            <consortium name="The Broad Institute Genome Sequencing Center for Infectious Disease"/>
            <person name="Wu L."/>
            <person name="Ma J."/>
        </authorList>
    </citation>
    <scope>NUCLEOTIDE SEQUENCE [LARGE SCALE GENOMIC DNA]</scope>
    <source>
        <strain evidence="1 2">JCM 4788</strain>
    </source>
</reference>
<sequence length="334" mass="35779">MDVTGGHLPVALDLPGRRIALRPLARSDFHEPWFDYAYRNEGEQPAVQRPLEDLLDWAEGQPSRLFRLIAHTTRCGSTLLANHLSLRPDTLVLKEPVFLLDAALHALRARDATERRAAHRLLRALLAYCDATAEAHGRRLVVKLTSWTSLVVLDALGGIGGPARWLLVWREPAEVVASLEASPPSWRGLRDDPALRAALGLAADPGGEGDIAFHAGLWRALVEPFVGAVRDAPVRLLDYVTLAADPAGALLAAERWLGLAGTADLPGGFAAACGRYAKSADGEPFDPTGTHRRPALTPAGRAAVRRITDPALALVRTGAPLVTAEAATEGGRPR</sequence>
<protein>
    <recommendedName>
        <fullName evidence="3">Sulfotransferase family protein</fullName>
    </recommendedName>
</protein>
<dbReference type="RefSeq" id="WP_344026896.1">
    <property type="nucleotide sequence ID" value="NZ_BAAABX010000048.1"/>
</dbReference>
<gene>
    <name evidence="1" type="ORF">GCM10010357_43300</name>
</gene>
<dbReference type="InterPro" id="IPR027417">
    <property type="entry name" value="P-loop_NTPase"/>
</dbReference>